<evidence type="ECO:0000256" key="4">
    <source>
        <dbReference type="RuleBase" id="RU003718"/>
    </source>
</evidence>
<dbReference type="InterPro" id="IPR002213">
    <property type="entry name" value="UDP_glucos_trans"/>
</dbReference>
<dbReference type="PANTHER" id="PTHR48047:SF182">
    <property type="entry name" value="GLYCOSYLTRANSFERASE"/>
    <property type="match status" value="1"/>
</dbReference>
<evidence type="ECO:0000313" key="7">
    <source>
        <dbReference type="EMBL" id="KAG6693503.1"/>
    </source>
</evidence>
<keyword evidence="3 4" id="KW-0808">Transferase</keyword>
<comment type="caution">
    <text evidence="7">The sequence shown here is derived from an EMBL/GenBank/DDBJ whole genome shotgun (WGS) entry which is preliminary data.</text>
</comment>
<protein>
    <recommendedName>
        <fullName evidence="5">Glycosyltransferase</fullName>
        <ecNumber evidence="5">2.4.1.-</ecNumber>
    </recommendedName>
</protein>
<evidence type="ECO:0000259" key="6">
    <source>
        <dbReference type="Pfam" id="PF26168"/>
    </source>
</evidence>
<evidence type="ECO:0000256" key="1">
    <source>
        <dbReference type="ARBA" id="ARBA00009995"/>
    </source>
</evidence>
<dbReference type="PROSITE" id="PS00375">
    <property type="entry name" value="UDPGT"/>
    <property type="match status" value="1"/>
</dbReference>
<dbReference type="Proteomes" id="UP000811246">
    <property type="component" value="Chromosome 9"/>
</dbReference>
<dbReference type="Pfam" id="PF00201">
    <property type="entry name" value="UDPGT"/>
    <property type="match status" value="1"/>
</dbReference>
<dbReference type="InterPro" id="IPR035595">
    <property type="entry name" value="UDP_glycos_trans_CS"/>
</dbReference>
<evidence type="ECO:0000256" key="2">
    <source>
        <dbReference type="ARBA" id="ARBA00022676"/>
    </source>
</evidence>
<dbReference type="FunFam" id="3.40.50.2000:FF:000071">
    <property type="entry name" value="Glycosyltransferase"/>
    <property type="match status" value="1"/>
</dbReference>
<dbReference type="EMBL" id="CM031833">
    <property type="protein sequence ID" value="KAG6693503.1"/>
    <property type="molecule type" value="Genomic_DNA"/>
</dbReference>
<dbReference type="CDD" id="cd03784">
    <property type="entry name" value="GT1_Gtf-like"/>
    <property type="match status" value="1"/>
</dbReference>
<dbReference type="AlphaFoldDB" id="A0A922J501"/>
<evidence type="ECO:0000256" key="3">
    <source>
        <dbReference type="ARBA" id="ARBA00022679"/>
    </source>
</evidence>
<dbReference type="Pfam" id="PF26168">
    <property type="entry name" value="Glyco_transf_N"/>
    <property type="match status" value="1"/>
</dbReference>
<gene>
    <name evidence="7" type="ORF">I3842_09G003800</name>
</gene>
<accession>A0A922J501</accession>
<keyword evidence="2 4" id="KW-0328">Glycosyltransferase</keyword>
<dbReference type="SUPFAM" id="SSF53756">
    <property type="entry name" value="UDP-Glycosyltransferase/glycogen phosphorylase"/>
    <property type="match status" value="1"/>
</dbReference>
<comment type="similarity">
    <text evidence="1 4">Belongs to the UDP-glycosyltransferase family.</text>
</comment>
<reference evidence="7" key="1">
    <citation type="submission" date="2021-01" db="EMBL/GenBank/DDBJ databases">
        <authorList>
            <person name="Lovell J.T."/>
            <person name="Bentley N."/>
            <person name="Bhattarai G."/>
            <person name="Jenkins J.W."/>
            <person name="Sreedasyam A."/>
            <person name="Alarcon Y."/>
            <person name="Bock C."/>
            <person name="Boston L."/>
            <person name="Carlson J."/>
            <person name="Cervantes K."/>
            <person name="Clermont K."/>
            <person name="Krom N."/>
            <person name="Kubenka K."/>
            <person name="Mamidi S."/>
            <person name="Mattison C."/>
            <person name="Monteros M."/>
            <person name="Pisani C."/>
            <person name="Plott C."/>
            <person name="Rajasekar S."/>
            <person name="Rhein H.S."/>
            <person name="Rohla C."/>
            <person name="Song M."/>
            <person name="Hilaire R.S."/>
            <person name="Shu S."/>
            <person name="Wells L."/>
            <person name="Wang X."/>
            <person name="Webber J."/>
            <person name="Heerema R.J."/>
            <person name="Klein P."/>
            <person name="Conner P."/>
            <person name="Grauke L."/>
            <person name="Grimwood J."/>
            <person name="Schmutz J."/>
            <person name="Randall J.J."/>
        </authorList>
    </citation>
    <scope>NUCLEOTIDE SEQUENCE</scope>
    <source>
        <tissue evidence="7">Leaf</tissue>
    </source>
</reference>
<dbReference type="OrthoDB" id="5835829at2759"/>
<name>A0A922J501_CARIL</name>
<dbReference type="FunFam" id="3.40.50.2000:FF:000047">
    <property type="entry name" value="Glycosyltransferase"/>
    <property type="match status" value="1"/>
</dbReference>
<dbReference type="GO" id="GO:0035251">
    <property type="term" value="F:UDP-glucosyltransferase activity"/>
    <property type="evidence" value="ECO:0007669"/>
    <property type="project" value="TreeGrafter"/>
</dbReference>
<organism evidence="7 8">
    <name type="scientific">Carya illinoinensis</name>
    <name type="common">Pecan</name>
    <dbReference type="NCBI Taxonomy" id="32201"/>
    <lineage>
        <taxon>Eukaryota</taxon>
        <taxon>Viridiplantae</taxon>
        <taxon>Streptophyta</taxon>
        <taxon>Embryophyta</taxon>
        <taxon>Tracheophyta</taxon>
        <taxon>Spermatophyta</taxon>
        <taxon>Magnoliopsida</taxon>
        <taxon>eudicotyledons</taxon>
        <taxon>Gunneridae</taxon>
        <taxon>Pentapetalae</taxon>
        <taxon>rosids</taxon>
        <taxon>fabids</taxon>
        <taxon>Fagales</taxon>
        <taxon>Juglandaceae</taxon>
        <taxon>Carya</taxon>
    </lineage>
</organism>
<feature type="domain" description="Glycosyltransferase N-terminal" evidence="6">
    <location>
        <begin position="11"/>
        <end position="248"/>
    </location>
</feature>
<dbReference type="InterPro" id="IPR058980">
    <property type="entry name" value="Glyco_transf_N"/>
</dbReference>
<dbReference type="Gene3D" id="3.40.50.2000">
    <property type="entry name" value="Glycogen Phosphorylase B"/>
    <property type="match status" value="2"/>
</dbReference>
<proteinExistence type="inferred from homology"/>
<dbReference type="EC" id="2.4.1.-" evidence="5"/>
<sequence length="494" mass="55464">MGSQLPQLHFLLLPLMSQSHLIPFADMAKLLAHRGIKVTLILTPQNAARFNKILDHANALNLNLEFVSLRFPCQEAGLPEGCENMDILPSPDLIPQFFEASNMLQKPLEKWLGELASCPSCIISDICLPWTSDVALKFKIPRLVFHGISCFARLCSHNISRSKVLERVTSDSESFLVPDMPDRIELTKAQLPEPMKENSDEWSHLIDQFIEAELSAQGIAVNTFEELEPRYVKEYQKVVKKIWCIGPLSLCNKAVSDKFDRGNKPSCIDEHECLRWLDSMEPASVIYVCFGSLCNLTASQLVELALGLEASNCPFIWVIREGDYSTELEKWLVEEKIEERIEGRGLIIRGWAPQVLILCHPGIGGFMTHCGWNSTLEGVSAGVPMITWPMFAEQFYNEKLIVQVLGIGVRVGVGACVHWGEEEEDKGRVLVKREDVKKAIESLMDEGEEGKERRKRARALEGMAKRAVEEGGSSYLNVTSLIQHIGEQVGMTSW</sequence>
<dbReference type="PANTHER" id="PTHR48047">
    <property type="entry name" value="GLYCOSYLTRANSFERASE"/>
    <property type="match status" value="1"/>
</dbReference>
<evidence type="ECO:0000313" key="8">
    <source>
        <dbReference type="Proteomes" id="UP000811246"/>
    </source>
</evidence>
<evidence type="ECO:0000256" key="5">
    <source>
        <dbReference type="RuleBase" id="RU362057"/>
    </source>
</evidence>